<dbReference type="CDD" id="cd01639">
    <property type="entry name" value="IMPase"/>
    <property type="match status" value="1"/>
</dbReference>
<dbReference type="InterPro" id="IPR000760">
    <property type="entry name" value="Inositol_monophosphatase-like"/>
</dbReference>
<comment type="catalytic activity">
    <reaction evidence="1">
        <text>a myo-inositol phosphate + H2O = myo-inositol + phosphate</text>
        <dbReference type="Rhea" id="RHEA:24056"/>
        <dbReference type="ChEBI" id="CHEBI:15377"/>
        <dbReference type="ChEBI" id="CHEBI:17268"/>
        <dbReference type="ChEBI" id="CHEBI:43474"/>
        <dbReference type="ChEBI" id="CHEBI:84139"/>
        <dbReference type="EC" id="3.1.3.25"/>
    </reaction>
</comment>
<dbReference type="Gene3D" id="3.30.540.10">
    <property type="entry name" value="Fructose-1,6-Bisphosphatase, subunit A, domain 1"/>
    <property type="match status" value="1"/>
</dbReference>
<comment type="caution">
    <text evidence="9">The sequence shown here is derived from an EMBL/GenBank/DDBJ whole genome shotgun (WGS) entry which is preliminary data.</text>
</comment>
<dbReference type="InterPro" id="IPR020583">
    <property type="entry name" value="Inositol_monoP_metal-BS"/>
</dbReference>
<name>A0ABQ2BBQ0_9MICO</name>
<dbReference type="Pfam" id="PF00459">
    <property type="entry name" value="Inositol_P"/>
    <property type="match status" value="1"/>
</dbReference>
<gene>
    <name evidence="9" type="ORF">GCM10007368_35860</name>
</gene>
<dbReference type="PRINTS" id="PR00377">
    <property type="entry name" value="IMPHPHTASES"/>
</dbReference>
<dbReference type="InterPro" id="IPR033942">
    <property type="entry name" value="IMPase"/>
</dbReference>
<dbReference type="EMBL" id="BMDG01000014">
    <property type="protein sequence ID" value="GGI11369.1"/>
    <property type="molecule type" value="Genomic_DNA"/>
</dbReference>
<dbReference type="PROSITE" id="PS00630">
    <property type="entry name" value="IMP_2"/>
    <property type="match status" value="1"/>
</dbReference>
<feature type="compositionally biased region" description="Basic and acidic residues" evidence="8">
    <location>
        <begin position="101"/>
        <end position="114"/>
    </location>
</feature>
<proteinExistence type="inferred from homology"/>
<organism evidence="9 10">
    <name type="scientific">Isoptericola cucumis</name>
    <dbReference type="NCBI Taxonomy" id="1776856"/>
    <lineage>
        <taxon>Bacteria</taxon>
        <taxon>Bacillati</taxon>
        <taxon>Actinomycetota</taxon>
        <taxon>Actinomycetes</taxon>
        <taxon>Micrococcales</taxon>
        <taxon>Promicromonosporaceae</taxon>
        <taxon>Isoptericola</taxon>
    </lineage>
</organism>
<evidence type="ECO:0000256" key="1">
    <source>
        <dbReference type="ARBA" id="ARBA00001033"/>
    </source>
</evidence>
<feature type="compositionally biased region" description="Low complexity" evidence="8">
    <location>
        <begin position="118"/>
        <end position="129"/>
    </location>
</feature>
<evidence type="ECO:0000256" key="3">
    <source>
        <dbReference type="ARBA" id="ARBA00009759"/>
    </source>
</evidence>
<dbReference type="Gene3D" id="3.40.190.80">
    <property type="match status" value="1"/>
</dbReference>
<feature type="region of interest" description="Disordered" evidence="8">
    <location>
        <begin position="69"/>
        <end position="129"/>
    </location>
</feature>
<keyword evidence="5" id="KW-0479">Metal-binding</keyword>
<comment type="cofactor">
    <cofactor evidence="2">
        <name>Mg(2+)</name>
        <dbReference type="ChEBI" id="CHEBI:18420"/>
    </cofactor>
</comment>
<dbReference type="InterPro" id="IPR020550">
    <property type="entry name" value="Inositol_monophosphatase_CS"/>
</dbReference>
<keyword evidence="7" id="KW-0460">Magnesium</keyword>
<evidence type="ECO:0000256" key="6">
    <source>
        <dbReference type="ARBA" id="ARBA00022801"/>
    </source>
</evidence>
<dbReference type="EC" id="3.1.3.25" evidence="4"/>
<evidence type="ECO:0000313" key="10">
    <source>
        <dbReference type="Proteomes" id="UP000632535"/>
    </source>
</evidence>
<evidence type="ECO:0000256" key="7">
    <source>
        <dbReference type="ARBA" id="ARBA00022842"/>
    </source>
</evidence>
<accession>A0ABQ2BBQ0</accession>
<dbReference type="SUPFAM" id="SSF56655">
    <property type="entry name" value="Carbohydrate phosphatase"/>
    <property type="match status" value="1"/>
</dbReference>
<dbReference type="PROSITE" id="PS00629">
    <property type="entry name" value="IMP_1"/>
    <property type="match status" value="1"/>
</dbReference>
<sequence>MLRAVGRAQDQVLTVLVQSRELELGHASSLWVAPADAVDLTRTGPRQRCRQIESATRARYRSAGASVCRRLGRSARPPGAGVRQDGTVSDQPEPAVPDALDDQRDDRRDGRRAGQDGGPAPALDGAPAGVDVETLRELARRLALEAGALVREQSPERVVVAATKSSEVDPVTAMDRASEELLRARIAAERPDDAILGEEGDDVPGTSGLTWVLDPIDGTVNYLYGVASFAVSVAVVAGPPDPARWTALAGCVHSVVDGRTWTAASGGGAERDGRPVRAGSPASLATSLVGTGFGYSPARRAGQARVLTQVLPRVRDIRRLGAAAIDLCLVGEGALDLYYERGLNPWDLAAGALVATEAGAVVTGLRGAPAGTAMTVAGPAPVQGDLVRLLEDAGADTVEETFTD</sequence>
<keyword evidence="10" id="KW-1185">Reference proteome</keyword>
<keyword evidence="6" id="KW-0378">Hydrolase</keyword>
<reference evidence="10" key="1">
    <citation type="journal article" date="2019" name="Int. J. Syst. Evol. Microbiol.">
        <title>The Global Catalogue of Microorganisms (GCM) 10K type strain sequencing project: providing services to taxonomists for standard genome sequencing and annotation.</title>
        <authorList>
            <consortium name="The Broad Institute Genomics Platform"/>
            <consortium name="The Broad Institute Genome Sequencing Center for Infectious Disease"/>
            <person name="Wu L."/>
            <person name="Ma J."/>
        </authorList>
    </citation>
    <scope>NUCLEOTIDE SEQUENCE [LARGE SCALE GENOMIC DNA]</scope>
    <source>
        <strain evidence="10">CCM 8653</strain>
    </source>
</reference>
<evidence type="ECO:0000256" key="2">
    <source>
        <dbReference type="ARBA" id="ARBA00001946"/>
    </source>
</evidence>
<evidence type="ECO:0000256" key="8">
    <source>
        <dbReference type="SAM" id="MobiDB-lite"/>
    </source>
</evidence>
<evidence type="ECO:0000256" key="4">
    <source>
        <dbReference type="ARBA" id="ARBA00013106"/>
    </source>
</evidence>
<comment type="similarity">
    <text evidence="3">Belongs to the inositol monophosphatase superfamily.</text>
</comment>
<dbReference type="Proteomes" id="UP000632535">
    <property type="component" value="Unassembled WGS sequence"/>
</dbReference>
<dbReference type="PANTHER" id="PTHR20854">
    <property type="entry name" value="INOSITOL MONOPHOSPHATASE"/>
    <property type="match status" value="1"/>
</dbReference>
<evidence type="ECO:0000256" key="5">
    <source>
        <dbReference type="ARBA" id="ARBA00022723"/>
    </source>
</evidence>
<dbReference type="PANTHER" id="PTHR20854:SF4">
    <property type="entry name" value="INOSITOL-1-MONOPHOSPHATASE-RELATED"/>
    <property type="match status" value="1"/>
</dbReference>
<evidence type="ECO:0000313" key="9">
    <source>
        <dbReference type="EMBL" id="GGI11369.1"/>
    </source>
</evidence>
<protein>
    <recommendedName>
        <fullName evidence="4">inositol-phosphate phosphatase</fullName>
        <ecNumber evidence="4">3.1.3.25</ecNumber>
    </recommendedName>
</protein>